<accession>A0A9W9FJ53</accession>
<organism evidence="2 3">
    <name type="scientific">Penicillium angulare</name>
    <dbReference type="NCBI Taxonomy" id="116970"/>
    <lineage>
        <taxon>Eukaryota</taxon>
        <taxon>Fungi</taxon>
        <taxon>Dikarya</taxon>
        <taxon>Ascomycota</taxon>
        <taxon>Pezizomycotina</taxon>
        <taxon>Eurotiomycetes</taxon>
        <taxon>Eurotiomycetidae</taxon>
        <taxon>Eurotiales</taxon>
        <taxon>Aspergillaceae</taxon>
        <taxon>Penicillium</taxon>
    </lineage>
</organism>
<comment type="caution">
    <text evidence="2">The sequence shown here is derived from an EMBL/GenBank/DDBJ whole genome shotgun (WGS) entry which is preliminary data.</text>
</comment>
<dbReference type="Proteomes" id="UP001149165">
    <property type="component" value="Unassembled WGS sequence"/>
</dbReference>
<dbReference type="InterPro" id="IPR016024">
    <property type="entry name" value="ARM-type_fold"/>
</dbReference>
<dbReference type="SUPFAM" id="SSF48371">
    <property type="entry name" value="ARM repeat"/>
    <property type="match status" value="1"/>
</dbReference>
<dbReference type="OrthoDB" id="5350396at2759"/>
<feature type="compositionally biased region" description="Basic and acidic residues" evidence="1">
    <location>
        <begin position="52"/>
        <end position="69"/>
    </location>
</feature>
<feature type="region of interest" description="Disordered" evidence="1">
    <location>
        <begin position="622"/>
        <end position="685"/>
    </location>
</feature>
<feature type="region of interest" description="Disordered" evidence="1">
    <location>
        <begin position="1"/>
        <end position="161"/>
    </location>
</feature>
<feature type="compositionally biased region" description="Low complexity" evidence="1">
    <location>
        <begin position="22"/>
        <end position="33"/>
    </location>
</feature>
<gene>
    <name evidence="2" type="ORF">N7456_007248</name>
</gene>
<feature type="compositionally biased region" description="Polar residues" evidence="1">
    <location>
        <begin position="90"/>
        <end position="101"/>
    </location>
</feature>
<evidence type="ECO:0000313" key="3">
    <source>
        <dbReference type="Proteomes" id="UP001149165"/>
    </source>
</evidence>
<dbReference type="AlphaFoldDB" id="A0A9W9FJ53"/>
<sequence length="685" mass="76894">MPRTFFKRPSFGSLTPEKKRYQSPPRVSSQSSPLTNPPSSFIDLTSEPSNEPDIRPKSPRLNEEVEKTPKPIPSEQSSQSFLCTDEAPPSSLNASSQTTQRIIKGGKEVVISSDGEDTDSDSSLGEDPMALFMRKFKPTPKPAAPKAVPPPPKQISTTPKKYQNTIDSLVYDAVDDNETEENIAKLKARFAKAEQNGVQQGGVGLHEEMLTSVLGENNEEEGGGIRRLIDAVRRTEALDQDKTWRFLDQTQAKPIVVEFPEDLFSPESKLAGLRALDSRSQSESESESQSQRLPDKFIRWLFRAVPLEPQEELRQAYCRVITQFTRVNPILRPSDIDDLFKQLGASPQALDFSKWIEEDNKIHKESSLKVRGGLLSTFDLLRDVALLLDNDTTNHAIQTLLRMTLDNSLTSDDMIRSELQSCLSTLLESVPDDYIEEMERQVCTTVYNTVRDVQFQSRMLQNILPTAPWISMLRYRLAMAFLLRCSDPLTEPIQDVLNLDRLSTFLASDERVRVKSFNKKFDHAYSELTAISMLLDIVLNNSLYDLKDKQANTETEFNAAIDKIAAQIKRIFSSIEDSGAAHLKRMLAKQALEAVHYRVVYSVRTKPPPPKIPYEAMTRKDGDLGKWFKPQPGDNTPEVDGPSTPRKHGDIGKLLTSQTPNKVLGDRPNTDSPGTVIPIRNHGSP</sequence>
<evidence type="ECO:0000256" key="1">
    <source>
        <dbReference type="SAM" id="MobiDB-lite"/>
    </source>
</evidence>
<feature type="compositionally biased region" description="Polar residues" evidence="1">
    <location>
        <begin position="37"/>
        <end position="49"/>
    </location>
</feature>
<reference evidence="2" key="1">
    <citation type="submission" date="2022-11" db="EMBL/GenBank/DDBJ databases">
        <authorList>
            <person name="Petersen C."/>
        </authorList>
    </citation>
    <scope>NUCLEOTIDE SEQUENCE</scope>
    <source>
        <strain evidence="2">IBT 30069</strain>
    </source>
</reference>
<name>A0A9W9FJ53_9EURO</name>
<keyword evidence="3" id="KW-1185">Reference proteome</keyword>
<feature type="compositionally biased region" description="Pro residues" evidence="1">
    <location>
        <begin position="139"/>
        <end position="153"/>
    </location>
</feature>
<reference evidence="2" key="2">
    <citation type="journal article" date="2023" name="IMA Fungus">
        <title>Comparative genomic study of the Penicillium genus elucidates a diverse pangenome and 15 lateral gene transfer events.</title>
        <authorList>
            <person name="Petersen C."/>
            <person name="Sorensen T."/>
            <person name="Nielsen M.R."/>
            <person name="Sondergaard T.E."/>
            <person name="Sorensen J.L."/>
            <person name="Fitzpatrick D.A."/>
            <person name="Frisvad J.C."/>
            <person name="Nielsen K.L."/>
        </authorList>
    </citation>
    <scope>NUCLEOTIDE SEQUENCE</scope>
    <source>
        <strain evidence="2">IBT 30069</strain>
    </source>
</reference>
<dbReference type="EMBL" id="JAPQKH010000004">
    <property type="protein sequence ID" value="KAJ5101196.1"/>
    <property type="molecule type" value="Genomic_DNA"/>
</dbReference>
<proteinExistence type="predicted"/>
<protein>
    <submittedName>
        <fullName evidence="2">Uncharacterized protein</fullName>
    </submittedName>
</protein>
<evidence type="ECO:0000313" key="2">
    <source>
        <dbReference type="EMBL" id="KAJ5101196.1"/>
    </source>
</evidence>